<feature type="binding site" evidence="2">
    <location>
        <position position="148"/>
    </location>
    <ligand>
        <name>a divalent metal cation</name>
        <dbReference type="ChEBI" id="CHEBI:60240"/>
        <label>2</label>
    </ligand>
</feature>
<evidence type="ECO:0000256" key="2">
    <source>
        <dbReference type="PIRSR" id="PIRSR005902-1"/>
    </source>
</evidence>
<organism evidence="3 4">
    <name type="scientific">Candidatus Micrarchaeum acidiphilum ARMAN-2</name>
    <dbReference type="NCBI Taxonomy" id="425595"/>
    <lineage>
        <taxon>Archaea</taxon>
        <taxon>Candidatus Micrarchaeota</taxon>
        <taxon>Candidatus Micrarchaeia</taxon>
        <taxon>Candidatus Micrarchaeales</taxon>
        <taxon>Candidatus Micrarchaeaceae</taxon>
        <taxon>Candidatus Micrarchaeum</taxon>
    </lineage>
</organism>
<keyword evidence="4" id="KW-1185">Reference proteome</keyword>
<protein>
    <submittedName>
        <fullName evidence="3">TatD-related deoxyribonuclease</fullName>
    </submittedName>
</protein>
<accession>C7DI18</accession>
<feature type="binding site" evidence="2">
    <location>
        <position position="29"/>
    </location>
    <ligand>
        <name>a divalent metal cation</name>
        <dbReference type="ChEBI" id="CHEBI:60240"/>
        <label>1</label>
    </ligand>
</feature>
<keyword evidence="1" id="KW-0378">Hydrolase</keyword>
<name>C7DI18_MICA2</name>
<evidence type="ECO:0000313" key="4">
    <source>
        <dbReference type="Proteomes" id="UP000332487"/>
    </source>
</evidence>
<feature type="binding site" evidence="2">
    <location>
        <position position="217"/>
    </location>
    <ligand>
        <name>a divalent metal cation</name>
        <dbReference type="ChEBI" id="CHEBI:60240"/>
        <label>1</label>
    </ligand>
</feature>
<dbReference type="CDD" id="cd01310">
    <property type="entry name" value="TatD_DNAse"/>
    <property type="match status" value="1"/>
</dbReference>
<dbReference type="InterPro" id="IPR001130">
    <property type="entry name" value="TatD-like"/>
</dbReference>
<dbReference type="Proteomes" id="UP000332487">
    <property type="component" value="Unassembled WGS sequence"/>
</dbReference>
<sequence length="264" mass="29770">MCLQQTRQLMTHINRMELRKTVTVMADAHCHLDAIDILKINEAVEDGVLYMFTDGVDTKSNLKSIDLASKHVFPLVGVHPEYAAAMSDKELNYNLDIARSNKSVIVGIGEIGLDYTRAAGFEGMDRQKQVFELFLDLAEKLKMPVSVHSRNAIDDVFIILKERTDLKVHIHFFEGGVEHAKIAERRGYMISVPPLKSAKRDKVINSISIDYLMAETDSPTAGMFPKDVRSAVENIARLKQVSFETAAEKLTQNTIEFFNVKDRI</sequence>
<dbReference type="InterPro" id="IPR018228">
    <property type="entry name" value="DNase_TatD-rel_CS"/>
</dbReference>
<gene>
    <name evidence="3" type="ORF">UNLARM2_0710</name>
</gene>
<dbReference type="PROSITE" id="PS01090">
    <property type="entry name" value="TATD_2"/>
    <property type="match status" value="1"/>
</dbReference>
<dbReference type="AlphaFoldDB" id="C7DI18"/>
<feature type="binding site" evidence="2">
    <location>
        <position position="171"/>
    </location>
    <ligand>
        <name>a divalent metal cation</name>
        <dbReference type="ChEBI" id="CHEBI:60240"/>
        <label>2</label>
    </ligand>
</feature>
<dbReference type="GO" id="GO:0016788">
    <property type="term" value="F:hydrolase activity, acting on ester bonds"/>
    <property type="evidence" value="ECO:0007669"/>
    <property type="project" value="InterPro"/>
</dbReference>
<dbReference type="EMBL" id="GG697241">
    <property type="protein sequence ID" value="EET89592.1"/>
    <property type="molecule type" value="Genomic_DNA"/>
</dbReference>
<dbReference type="PANTHER" id="PTHR46124:SF2">
    <property type="entry name" value="D-AMINOACYL-TRNA DEACYLASE"/>
    <property type="match status" value="1"/>
</dbReference>
<keyword evidence="2" id="KW-0479">Metal-binding</keyword>
<dbReference type="PIRSF" id="PIRSF005902">
    <property type="entry name" value="DNase_TatD"/>
    <property type="match status" value="1"/>
</dbReference>
<dbReference type="SUPFAM" id="SSF51556">
    <property type="entry name" value="Metallo-dependent hydrolases"/>
    <property type="match status" value="1"/>
</dbReference>
<dbReference type="PANTHER" id="PTHR46124">
    <property type="entry name" value="D-AMINOACYL-TRNA DEACYLASE"/>
    <property type="match status" value="1"/>
</dbReference>
<dbReference type="Gene3D" id="3.20.20.140">
    <property type="entry name" value="Metal-dependent hydrolases"/>
    <property type="match status" value="1"/>
</dbReference>
<dbReference type="InterPro" id="IPR032466">
    <property type="entry name" value="Metal_Hydrolase"/>
</dbReference>
<feature type="binding site" evidence="2">
    <location>
        <position position="110"/>
    </location>
    <ligand>
        <name>a divalent metal cation</name>
        <dbReference type="ChEBI" id="CHEBI:60240"/>
        <label>1</label>
    </ligand>
</feature>
<proteinExistence type="predicted"/>
<evidence type="ECO:0000256" key="1">
    <source>
        <dbReference type="ARBA" id="ARBA00022801"/>
    </source>
</evidence>
<reference evidence="3 4" key="2">
    <citation type="journal article" date="2010" name="Proc. Natl. Acad. Sci. U.S.A.">
        <title>Enigmatic, ultrasmall, uncultivated Archaea.</title>
        <authorList>
            <person name="Baker B.J."/>
            <person name="Comolli L.R."/>
            <person name="Dick G.J."/>
            <person name="Hauser L.J."/>
            <person name="Hyatt D."/>
            <person name="Dill B.D."/>
            <person name="Land M.L."/>
            <person name="Verberkmoes N.C."/>
            <person name="Hettich R.L."/>
            <person name="Banfield J.F."/>
        </authorList>
    </citation>
    <scope>NUCLEOTIDE SEQUENCE [LARGE SCALE GENOMIC DNA]</scope>
    <source>
        <strain evidence="3">ARMAN-2</strain>
    </source>
</reference>
<evidence type="ECO:0000313" key="3">
    <source>
        <dbReference type="EMBL" id="EET89592.1"/>
    </source>
</evidence>
<dbReference type="Pfam" id="PF01026">
    <property type="entry name" value="TatD_DNase"/>
    <property type="match status" value="1"/>
</dbReference>
<feature type="binding site" evidence="2">
    <location>
        <position position="31"/>
    </location>
    <ligand>
        <name>a divalent metal cation</name>
        <dbReference type="ChEBI" id="CHEBI:60240"/>
        <label>1</label>
    </ligand>
</feature>
<reference evidence="3 4" key="1">
    <citation type="journal article" date="2009" name="Genome Biol.">
        <title>Community-wide analysis of microbial genome sequence signatures.</title>
        <authorList>
            <person name="Dick G.J."/>
            <person name="Andersson A.F."/>
            <person name="Baker B.J."/>
            <person name="Simmons S.L."/>
            <person name="Thomas B.C."/>
            <person name="Yelton A.P."/>
            <person name="Banfield J.F."/>
        </authorList>
    </citation>
    <scope>NUCLEOTIDE SEQUENCE [LARGE SCALE GENOMIC DNA]</scope>
    <source>
        <strain evidence="3">ARMAN-2</strain>
    </source>
</reference>
<dbReference type="GO" id="GO:0046872">
    <property type="term" value="F:metal ion binding"/>
    <property type="evidence" value="ECO:0007669"/>
    <property type="project" value="UniProtKB-KW"/>
</dbReference>